<dbReference type="AlphaFoldDB" id="A0A918W8G2"/>
<sequence>MRHSLASGITHMAIVVHYIGGPFDCQTEEYRSVPQSTQRMSGASRGTQACYVLHLFEIDGRAAWGYVSIDVPLATAREMLNERLAMA</sequence>
<organism evidence="1 2">
    <name type="scientific">Cognatilysobacter bugurensis</name>
    <dbReference type="NCBI Taxonomy" id="543356"/>
    <lineage>
        <taxon>Bacteria</taxon>
        <taxon>Pseudomonadati</taxon>
        <taxon>Pseudomonadota</taxon>
        <taxon>Gammaproteobacteria</taxon>
        <taxon>Lysobacterales</taxon>
        <taxon>Lysobacteraceae</taxon>
        <taxon>Cognatilysobacter</taxon>
    </lineage>
</organism>
<evidence type="ECO:0000313" key="1">
    <source>
        <dbReference type="EMBL" id="GHA80825.1"/>
    </source>
</evidence>
<comment type="caution">
    <text evidence="1">The sequence shown here is derived from an EMBL/GenBank/DDBJ whole genome shotgun (WGS) entry which is preliminary data.</text>
</comment>
<name>A0A918W8G2_9GAMM</name>
<accession>A0A918W8G2</accession>
<reference evidence="1" key="1">
    <citation type="journal article" date="2014" name="Int. J. Syst. Evol. Microbiol.">
        <title>Complete genome sequence of Corynebacterium casei LMG S-19264T (=DSM 44701T), isolated from a smear-ripened cheese.</title>
        <authorList>
            <consortium name="US DOE Joint Genome Institute (JGI-PGF)"/>
            <person name="Walter F."/>
            <person name="Albersmeier A."/>
            <person name="Kalinowski J."/>
            <person name="Ruckert C."/>
        </authorList>
    </citation>
    <scope>NUCLEOTIDE SEQUENCE</scope>
    <source>
        <strain evidence="1">KCTC 23077</strain>
    </source>
</reference>
<proteinExistence type="predicted"/>
<dbReference type="Proteomes" id="UP000646426">
    <property type="component" value="Unassembled WGS sequence"/>
</dbReference>
<dbReference type="EMBL" id="BMYD01000002">
    <property type="protein sequence ID" value="GHA80825.1"/>
    <property type="molecule type" value="Genomic_DNA"/>
</dbReference>
<gene>
    <name evidence="1" type="ORF">GCM10007067_18530</name>
</gene>
<protein>
    <submittedName>
        <fullName evidence="1">Uncharacterized protein</fullName>
    </submittedName>
</protein>
<reference evidence="1" key="2">
    <citation type="submission" date="2020-09" db="EMBL/GenBank/DDBJ databases">
        <authorList>
            <person name="Sun Q."/>
            <person name="Kim S."/>
        </authorList>
    </citation>
    <scope>NUCLEOTIDE SEQUENCE</scope>
    <source>
        <strain evidence="1">KCTC 23077</strain>
    </source>
</reference>
<evidence type="ECO:0000313" key="2">
    <source>
        <dbReference type="Proteomes" id="UP000646426"/>
    </source>
</evidence>
<keyword evidence="2" id="KW-1185">Reference proteome</keyword>